<comment type="caution">
    <text evidence="1">The sequence shown here is derived from an EMBL/GenBank/DDBJ whole genome shotgun (WGS) entry which is preliminary data.</text>
</comment>
<evidence type="ECO:0000313" key="1">
    <source>
        <dbReference type="EMBL" id="KAA0927013.1"/>
    </source>
</evidence>
<evidence type="ECO:0000313" key="2">
    <source>
        <dbReference type="Proteomes" id="UP000324965"/>
    </source>
</evidence>
<name>A0A5B0AAR3_9ACTN</name>
<protein>
    <submittedName>
        <fullName evidence="1">Uncharacterized protein</fullName>
    </submittedName>
</protein>
<proteinExistence type="predicted"/>
<dbReference type="Proteomes" id="UP000324965">
    <property type="component" value="Unassembled WGS sequence"/>
</dbReference>
<organism evidence="1 2">
    <name type="scientific">Streptomyces apricus</name>
    <dbReference type="NCBI Taxonomy" id="1828112"/>
    <lineage>
        <taxon>Bacteria</taxon>
        <taxon>Bacillati</taxon>
        <taxon>Actinomycetota</taxon>
        <taxon>Actinomycetes</taxon>
        <taxon>Kitasatosporales</taxon>
        <taxon>Streptomycetaceae</taxon>
        <taxon>Streptomyces</taxon>
    </lineage>
</organism>
<dbReference type="EMBL" id="VDFC01000058">
    <property type="protein sequence ID" value="KAA0927013.1"/>
    <property type="molecule type" value="Genomic_DNA"/>
</dbReference>
<reference evidence="1 2" key="1">
    <citation type="submission" date="2019-05" db="EMBL/GenBank/DDBJ databases">
        <authorList>
            <person name="Hariharan J."/>
            <person name="Choudoir M.J."/>
            <person name="Diebold P."/>
            <person name="Panke-Buisse K."/>
            <person name="Buckley D.H."/>
        </authorList>
    </citation>
    <scope>NUCLEOTIDE SEQUENCE [LARGE SCALE GENOMIC DNA]</scope>
    <source>
        <strain evidence="1 2">SUN51</strain>
    </source>
</reference>
<keyword evidence="2" id="KW-1185">Reference proteome</keyword>
<dbReference type="OrthoDB" id="4260303at2"/>
<dbReference type="AlphaFoldDB" id="A0A5B0AAR3"/>
<accession>A0A5B0AAR3</accession>
<gene>
    <name evidence="1" type="ORF">FGF04_31750</name>
</gene>
<sequence length="71" mass="8212">MTENPAGAWVGDQVWDEAAEKEGVVTDVKNGVYELRPLNRTWGETWTVRDGTKLTVTVPREERLRRRREEA</sequence>